<evidence type="ECO:0008006" key="3">
    <source>
        <dbReference type="Google" id="ProtNLM"/>
    </source>
</evidence>
<reference evidence="1 2" key="1">
    <citation type="journal article" date="2015" name="Nature">
        <title>rRNA introns, odd ribosomes, and small enigmatic genomes across a large radiation of phyla.</title>
        <authorList>
            <person name="Brown C.T."/>
            <person name="Hug L.A."/>
            <person name="Thomas B.C."/>
            <person name="Sharon I."/>
            <person name="Castelle C.J."/>
            <person name="Singh A."/>
            <person name="Wilkins M.J."/>
            <person name="Williams K.H."/>
            <person name="Banfield J.F."/>
        </authorList>
    </citation>
    <scope>NUCLEOTIDE SEQUENCE [LARGE SCALE GENOMIC DNA]</scope>
</reference>
<dbReference type="Proteomes" id="UP000034493">
    <property type="component" value="Unassembled WGS sequence"/>
</dbReference>
<organism evidence="1 2">
    <name type="scientific">Candidatus Curtissbacteria bacterium GW2011_GWA2_41_24</name>
    <dbReference type="NCBI Taxonomy" id="1618411"/>
    <lineage>
        <taxon>Bacteria</taxon>
        <taxon>Candidatus Curtissiibacteriota</taxon>
    </lineage>
</organism>
<protein>
    <recommendedName>
        <fullName evidence="3">SprT-like domain-containing protein</fullName>
    </recommendedName>
</protein>
<proteinExistence type="predicted"/>
<dbReference type="AlphaFoldDB" id="A0A0G0VVU9"/>
<accession>A0A0G0VVU9</accession>
<evidence type="ECO:0000313" key="2">
    <source>
        <dbReference type="Proteomes" id="UP000034493"/>
    </source>
</evidence>
<gene>
    <name evidence="1" type="ORF">UU56_C0015G0005</name>
</gene>
<sequence length="165" mass="19326">MLRNHQWLENQLDLLLKKYFGDISITTPIEIQFGREAKYRFGSIKLYRNKKQETRNRKQKFRVSGLKFKVSSLVRKQPQKSIITITSMFAKQDVPVKVVAYTIAHELCHYAHGFSSTNRRLFKFPHHGGIVNAELQKRGANDLITAYKKWLKTYRQTVLKGKISV</sequence>
<name>A0A0G0VVU9_9BACT</name>
<evidence type="ECO:0000313" key="1">
    <source>
        <dbReference type="EMBL" id="KKS03772.1"/>
    </source>
</evidence>
<comment type="caution">
    <text evidence="1">The sequence shown here is derived from an EMBL/GenBank/DDBJ whole genome shotgun (WGS) entry which is preliminary data.</text>
</comment>
<dbReference type="EMBL" id="LCBC01000015">
    <property type="protein sequence ID" value="KKS03772.1"/>
    <property type="molecule type" value="Genomic_DNA"/>
</dbReference>